<name>A0A381ZMI6_9ZZZZ</name>
<feature type="non-terminal residue" evidence="1">
    <location>
        <position position="151"/>
    </location>
</feature>
<dbReference type="EMBL" id="UINC01021747">
    <property type="protein sequence ID" value="SVA89957.1"/>
    <property type="molecule type" value="Genomic_DNA"/>
</dbReference>
<proteinExistence type="predicted"/>
<evidence type="ECO:0000313" key="1">
    <source>
        <dbReference type="EMBL" id="SVA89957.1"/>
    </source>
</evidence>
<evidence type="ECO:0008006" key="2">
    <source>
        <dbReference type="Google" id="ProtNLM"/>
    </source>
</evidence>
<dbReference type="Gene3D" id="2.60.120.260">
    <property type="entry name" value="Galactose-binding domain-like"/>
    <property type="match status" value="1"/>
</dbReference>
<sequence>MAKQGAVMPGAWPKRNIDPDKAGPTLRPVPFKRLTLCGLLLLAVSARGESLVPNYSNWKYLEGKAEASDPPTAWRELAFDDAHWKEGRSGFSIGYGRYDAPTVLWGMIGNYHSLFLRKKFTLQDEQWIKSLVIRVDYRDGFVAYLNGTEIA</sequence>
<dbReference type="AlphaFoldDB" id="A0A381ZMI6"/>
<reference evidence="1" key="1">
    <citation type="submission" date="2018-05" db="EMBL/GenBank/DDBJ databases">
        <authorList>
            <person name="Lanie J.A."/>
            <person name="Ng W.-L."/>
            <person name="Kazmierczak K.M."/>
            <person name="Andrzejewski T.M."/>
            <person name="Davidsen T.M."/>
            <person name="Wayne K.J."/>
            <person name="Tettelin H."/>
            <person name="Glass J.I."/>
            <person name="Rusch D."/>
            <person name="Podicherti R."/>
            <person name="Tsui H.-C.T."/>
            <person name="Winkler M.E."/>
        </authorList>
    </citation>
    <scope>NUCLEOTIDE SEQUENCE</scope>
</reference>
<organism evidence="1">
    <name type="scientific">marine metagenome</name>
    <dbReference type="NCBI Taxonomy" id="408172"/>
    <lineage>
        <taxon>unclassified sequences</taxon>
        <taxon>metagenomes</taxon>
        <taxon>ecological metagenomes</taxon>
    </lineage>
</organism>
<protein>
    <recommendedName>
        <fullName evidence="2">Glycosyl hydrolases family 2 sugar binding domain-containing protein</fullName>
    </recommendedName>
</protein>
<accession>A0A381ZMI6</accession>
<gene>
    <name evidence="1" type="ORF">METZ01_LOCUS142811</name>
</gene>